<feature type="domain" description="MATH" evidence="14">
    <location>
        <begin position="72"/>
        <end position="199"/>
    </location>
</feature>
<evidence type="ECO:0000313" key="16">
    <source>
        <dbReference type="Ensembl" id="ENSSGRP00000019029.1"/>
    </source>
</evidence>
<feature type="region of interest" description="Disordered" evidence="13">
    <location>
        <begin position="1"/>
        <end position="67"/>
    </location>
</feature>
<proteinExistence type="inferred from homology"/>
<evidence type="ECO:0000256" key="4">
    <source>
        <dbReference type="ARBA" id="ARBA00012759"/>
    </source>
</evidence>
<dbReference type="InterPro" id="IPR028889">
    <property type="entry name" value="USP"/>
</dbReference>
<dbReference type="Gene3D" id="3.90.70.10">
    <property type="entry name" value="Cysteine proteinases"/>
    <property type="match status" value="1"/>
</dbReference>
<dbReference type="Gene3D" id="3.10.20.90">
    <property type="entry name" value="Phosphatidylinositol 3-kinase Catalytic Subunit, Chain A, domain 1"/>
    <property type="match status" value="2"/>
</dbReference>
<feature type="compositionally biased region" description="Low complexity" evidence="13">
    <location>
        <begin position="9"/>
        <end position="20"/>
    </location>
</feature>
<dbReference type="GO" id="GO:0006508">
    <property type="term" value="P:proteolysis"/>
    <property type="evidence" value="ECO:0007669"/>
    <property type="project" value="UniProtKB-KW"/>
</dbReference>
<dbReference type="Pfam" id="PF22486">
    <property type="entry name" value="MATH_2"/>
    <property type="match status" value="1"/>
</dbReference>
<dbReference type="Proteomes" id="UP000472262">
    <property type="component" value="Unassembled WGS sequence"/>
</dbReference>
<evidence type="ECO:0000259" key="14">
    <source>
        <dbReference type="PROSITE" id="PS50144"/>
    </source>
</evidence>
<evidence type="ECO:0000256" key="8">
    <source>
        <dbReference type="ARBA" id="ARBA00022801"/>
    </source>
</evidence>
<dbReference type="CDD" id="cd02659">
    <property type="entry name" value="peptidase_C19C"/>
    <property type="match status" value="1"/>
</dbReference>
<dbReference type="SUPFAM" id="SSF49599">
    <property type="entry name" value="TRAF domain-like"/>
    <property type="match status" value="1"/>
</dbReference>
<keyword evidence="7" id="KW-0833">Ubl conjugation pathway</keyword>
<dbReference type="FunFam" id="2.60.210.10:FF:000006">
    <property type="entry name" value="Ubiquitin carboxyl-terminal hydrolase 7"/>
    <property type="match status" value="1"/>
</dbReference>
<evidence type="ECO:0000256" key="12">
    <source>
        <dbReference type="ARBA" id="ARBA00031508"/>
    </source>
</evidence>
<keyword evidence="10" id="KW-0539">Nucleus</keyword>
<evidence type="ECO:0000256" key="10">
    <source>
        <dbReference type="ARBA" id="ARBA00023242"/>
    </source>
</evidence>
<evidence type="ECO:0000256" key="1">
    <source>
        <dbReference type="ARBA" id="ARBA00000707"/>
    </source>
</evidence>
<dbReference type="InterPro" id="IPR002083">
    <property type="entry name" value="MATH/TRAF_dom"/>
</dbReference>
<dbReference type="SUPFAM" id="SSF54001">
    <property type="entry name" value="Cysteine proteinases"/>
    <property type="match status" value="1"/>
</dbReference>
<evidence type="ECO:0000256" key="9">
    <source>
        <dbReference type="ARBA" id="ARBA00022807"/>
    </source>
</evidence>
<dbReference type="GO" id="GO:0004843">
    <property type="term" value="F:cysteine-type deubiquitinase activity"/>
    <property type="evidence" value="ECO:0007669"/>
    <property type="project" value="UniProtKB-EC"/>
</dbReference>
<evidence type="ECO:0000256" key="2">
    <source>
        <dbReference type="ARBA" id="ARBA00004123"/>
    </source>
</evidence>
<reference evidence="16" key="2">
    <citation type="submission" date="2025-09" db="UniProtKB">
        <authorList>
            <consortium name="Ensembl"/>
        </authorList>
    </citation>
    <scope>IDENTIFICATION</scope>
</reference>
<dbReference type="PROSITE" id="PS00972">
    <property type="entry name" value="USP_1"/>
    <property type="match status" value="1"/>
</dbReference>
<feature type="domain" description="USP" evidence="15">
    <location>
        <begin position="218"/>
        <end position="532"/>
    </location>
</feature>
<dbReference type="GO" id="GO:0016579">
    <property type="term" value="P:protein deubiquitination"/>
    <property type="evidence" value="ECO:0007669"/>
    <property type="project" value="InterPro"/>
</dbReference>
<evidence type="ECO:0000259" key="15">
    <source>
        <dbReference type="PROSITE" id="PS50235"/>
    </source>
</evidence>
<dbReference type="PROSITE" id="PS50144">
    <property type="entry name" value="MATH"/>
    <property type="match status" value="1"/>
</dbReference>
<keyword evidence="9" id="KW-0788">Thiol protease</keyword>
<keyword evidence="8" id="KW-0378">Hydrolase</keyword>
<keyword evidence="6" id="KW-0645">Protease</keyword>
<dbReference type="InterPro" id="IPR018200">
    <property type="entry name" value="USP_CS"/>
</dbReference>
<dbReference type="Pfam" id="PF00443">
    <property type="entry name" value="UCH"/>
    <property type="match status" value="1"/>
</dbReference>
<reference evidence="16" key="1">
    <citation type="submission" date="2025-08" db="UniProtKB">
        <authorList>
            <consortium name="Ensembl"/>
        </authorList>
    </citation>
    <scope>IDENTIFICATION</scope>
</reference>
<gene>
    <name evidence="16" type="primary">usp7</name>
</gene>
<accession>A0A672L0Z8</accession>
<evidence type="ECO:0000256" key="6">
    <source>
        <dbReference type="ARBA" id="ARBA00022670"/>
    </source>
</evidence>
<evidence type="ECO:0000256" key="7">
    <source>
        <dbReference type="ARBA" id="ARBA00022786"/>
    </source>
</evidence>
<dbReference type="GO" id="GO:0005829">
    <property type="term" value="C:cytosol"/>
    <property type="evidence" value="ECO:0007669"/>
    <property type="project" value="TreeGrafter"/>
</dbReference>
<dbReference type="PROSITE" id="PS50235">
    <property type="entry name" value="USP_3"/>
    <property type="match status" value="1"/>
</dbReference>
<evidence type="ECO:0000256" key="3">
    <source>
        <dbReference type="ARBA" id="ARBA00009085"/>
    </source>
</evidence>
<sequence>ANMNHHHTQQQQQQKSGEQQLSEPEDMEMEAGDPDDPPRIPQNPVINGNVAMADGHNNTEEDMEDDTSWRSEATFRFVVERFSRLSESVLSPPCFVRNLPWKIMVMPRFYPDRPHQKSVGFFLQCNAESDSTSWSCHAQAMLKIINYKDDEKSFSRRISHLFFHKENDWGFSNFMSWSDVTDPERGFVDDDKVTFEVYVQADAPHGVAWDSKKHTGYVGLKNQGATCYMNSLLQTLFFTNQLRRAVYMMPTEGDDSSKSVPLALQRVFYELQHSDKPVGTKKLTKSFGWETLDSFMQHDVQELCRVLLDNVENKMKGTCVEGTIPKLFRGKMVSYIQCKHVDYRSERIEDYYDIQLSIKGKKNIFESFKDYVAVEQLDGDNKYDAGEHGLQDAEKGVKFLTFPPILHLQLMRFMYDPQTDQNIKINDRFEFPEQLPLDEFLQKPDVKDPANYILHAVLVHSGDNHGGHYVVYLNPKGDGKVSVTAPIWCKFDDDVVSRCTKEEAIEHNYGGHDDDLSVRHCTNAYMLVYIRESKLGEVLQPVTDMDIPQQLVERLQEEKRVEAQKRKERQEAHLYMQVQVWKKVKYTVFKVLKSSTLAEFVQNLSQTMGFPQDQMRLWPMQARSNGTKRPAMLDYEADCNKSMIDLSDNENPWTIFLETVDPEMAASGATLPKFDKDHDVMLFLKMYDPKTRSLNYCGHIYTPISCKIRGLLPVMCERAGFQQGTNLILYEVRLKWLLEMQDIELPTAKDYFRDLYHRVDVIFCDKTIHNDPGFVVTLSNRMNYFQVAKTVAQRLNTDPMLLQFFKSQGDGPGNPLRHNYEGTLRDLLQFFKPRQPKKLYYQQLKMKITDFENRRSFKAIWLNSMFREEEITLYPDKHGCVRDLLEECKKAVELSDKGSEKLRSVCSQFSALFINQGFLYSKSIFVYIKLAPLLFFCHLFGLYGEPFREVMKRIQSMLDIQEKEFEKFKFAIVMMGRHQYINEEDYEVNLKDFEPQPGNMSHPRPWLGLDHFNKAPKRGRYTYLEKAIKIHN</sequence>
<dbReference type="Pfam" id="PF12436">
    <property type="entry name" value="USP7_ICP0_bdg"/>
    <property type="match status" value="2"/>
</dbReference>
<dbReference type="Gene3D" id="2.60.210.10">
    <property type="entry name" value="Apoptosis, Tumor Necrosis Factor Receptor Associated Protein 2, Chain A"/>
    <property type="match status" value="1"/>
</dbReference>
<evidence type="ECO:0000256" key="5">
    <source>
        <dbReference type="ARBA" id="ARBA00021393"/>
    </source>
</evidence>
<dbReference type="InterPro" id="IPR001394">
    <property type="entry name" value="Peptidase_C19_UCH"/>
</dbReference>
<feature type="compositionally biased region" description="Acidic residues" evidence="13">
    <location>
        <begin position="23"/>
        <end position="35"/>
    </location>
</feature>
<dbReference type="PANTHER" id="PTHR24006">
    <property type="entry name" value="UBIQUITIN CARBOXYL-TERMINAL HYDROLASE"/>
    <property type="match status" value="1"/>
</dbReference>
<dbReference type="GO" id="GO:0031647">
    <property type="term" value="P:regulation of protein stability"/>
    <property type="evidence" value="ECO:0007669"/>
    <property type="project" value="TreeGrafter"/>
</dbReference>
<evidence type="ECO:0000256" key="13">
    <source>
        <dbReference type="SAM" id="MobiDB-lite"/>
    </source>
</evidence>
<dbReference type="PANTHER" id="PTHR24006:SF644">
    <property type="entry name" value="UBIQUITIN CARBOXYL-TERMINAL HYDROLASE 7"/>
    <property type="match status" value="1"/>
</dbReference>
<dbReference type="Pfam" id="PF14533">
    <property type="entry name" value="USP7_C2"/>
    <property type="match status" value="2"/>
</dbReference>
<comment type="similarity">
    <text evidence="3">Belongs to the peptidase C19 family.</text>
</comment>
<dbReference type="SMART" id="SM00061">
    <property type="entry name" value="MATH"/>
    <property type="match status" value="1"/>
</dbReference>
<comment type="subcellular location">
    <subcellularLocation>
        <location evidence="2">Nucleus</location>
    </subcellularLocation>
</comment>
<evidence type="ECO:0000313" key="17">
    <source>
        <dbReference type="Proteomes" id="UP000472262"/>
    </source>
</evidence>
<dbReference type="FunFam" id="3.10.20.90:FF:000057">
    <property type="entry name" value="Putative ubiquitin carboxyl-terminal hydrolase 7"/>
    <property type="match status" value="1"/>
</dbReference>
<dbReference type="GO" id="GO:0005634">
    <property type="term" value="C:nucleus"/>
    <property type="evidence" value="ECO:0007669"/>
    <property type="project" value="UniProtKB-SubCell"/>
</dbReference>
<dbReference type="FunFam" id="3.90.70.10:FF:000005">
    <property type="entry name" value="Ubiquitin carboxyl-terminal hydrolase 7"/>
    <property type="match status" value="1"/>
</dbReference>
<dbReference type="EC" id="3.4.19.12" evidence="4"/>
<dbReference type="InterPro" id="IPR050164">
    <property type="entry name" value="Peptidase_C19"/>
</dbReference>
<evidence type="ECO:0000256" key="11">
    <source>
        <dbReference type="ARBA" id="ARBA00031500"/>
    </source>
</evidence>
<dbReference type="PROSITE" id="PS00973">
    <property type="entry name" value="USP_2"/>
    <property type="match status" value="1"/>
</dbReference>
<name>A0A672L0Z8_SINGR</name>
<dbReference type="CDD" id="cd03772">
    <property type="entry name" value="MATH_HAUSP"/>
    <property type="match status" value="1"/>
</dbReference>
<dbReference type="InterPro" id="IPR008974">
    <property type="entry name" value="TRAF-like"/>
</dbReference>
<comment type="catalytic activity">
    <reaction evidence="1">
        <text>Thiol-dependent hydrolysis of ester, thioester, amide, peptide and isopeptide bonds formed by the C-terminal Gly of ubiquitin (a 76-residue protein attached to proteins as an intracellular targeting signal).</text>
        <dbReference type="EC" id="3.4.19.12"/>
    </reaction>
</comment>
<protein>
    <recommendedName>
        <fullName evidence="5">Ubiquitin carboxyl-terminal hydrolase 7</fullName>
        <ecNumber evidence="4">3.4.19.12</ecNumber>
    </recommendedName>
    <alternativeName>
        <fullName evidence="12">Ubiquitin thioesterase 7</fullName>
    </alternativeName>
    <alternativeName>
        <fullName evidence="11">Ubiquitin-specific-processing protease 7</fullName>
    </alternativeName>
</protein>
<dbReference type="InterPro" id="IPR029346">
    <property type="entry name" value="USP_C"/>
</dbReference>
<organism evidence="16 17">
    <name type="scientific">Sinocyclocheilus grahami</name>
    <name type="common">Dianchi golden-line fish</name>
    <name type="synonym">Barbus grahami</name>
    <dbReference type="NCBI Taxonomy" id="75366"/>
    <lineage>
        <taxon>Eukaryota</taxon>
        <taxon>Metazoa</taxon>
        <taxon>Chordata</taxon>
        <taxon>Craniata</taxon>
        <taxon>Vertebrata</taxon>
        <taxon>Euteleostomi</taxon>
        <taxon>Actinopterygii</taxon>
        <taxon>Neopterygii</taxon>
        <taxon>Teleostei</taxon>
        <taxon>Ostariophysi</taxon>
        <taxon>Cypriniformes</taxon>
        <taxon>Cyprinidae</taxon>
        <taxon>Cyprininae</taxon>
        <taxon>Sinocyclocheilus</taxon>
    </lineage>
</organism>
<keyword evidence="17" id="KW-1185">Reference proteome</keyword>
<dbReference type="InterPro" id="IPR024729">
    <property type="entry name" value="USP7_ICP0-binding_dom"/>
</dbReference>
<dbReference type="Ensembl" id="ENSSGRT00000020552.1">
    <property type="protein sequence ID" value="ENSSGRP00000019029.1"/>
    <property type="gene ID" value="ENSSGRG00000010095.1"/>
</dbReference>
<dbReference type="AlphaFoldDB" id="A0A672L0Z8"/>
<dbReference type="InterPro" id="IPR038765">
    <property type="entry name" value="Papain-like_cys_pep_sf"/>
</dbReference>